<feature type="transmembrane region" description="Helical" evidence="7">
    <location>
        <begin position="419"/>
        <end position="439"/>
    </location>
</feature>
<dbReference type="EMBL" id="JAHDTB010000013">
    <property type="protein sequence ID" value="MBW8288945.1"/>
    <property type="molecule type" value="Genomic_DNA"/>
</dbReference>
<organism evidence="8 9">
    <name type="scientific">Chromobacterium subtsugae</name>
    <dbReference type="NCBI Taxonomy" id="251747"/>
    <lineage>
        <taxon>Bacteria</taxon>
        <taxon>Pseudomonadati</taxon>
        <taxon>Pseudomonadota</taxon>
        <taxon>Betaproteobacteria</taxon>
        <taxon>Neisseriales</taxon>
        <taxon>Chromobacteriaceae</taxon>
        <taxon>Chromobacterium</taxon>
    </lineage>
</organism>
<evidence type="ECO:0000256" key="3">
    <source>
        <dbReference type="ARBA" id="ARBA00022475"/>
    </source>
</evidence>
<protein>
    <recommendedName>
        <fullName evidence="10">Polysaccharide biosynthesis protein</fullName>
    </recommendedName>
</protein>
<name>A0ABS7FFU7_9NEIS</name>
<feature type="transmembrane region" description="Helical" evidence="7">
    <location>
        <begin position="250"/>
        <end position="269"/>
    </location>
</feature>
<dbReference type="PANTHER" id="PTHR30250">
    <property type="entry name" value="PST FAMILY PREDICTED COLANIC ACID TRANSPORTER"/>
    <property type="match status" value="1"/>
</dbReference>
<evidence type="ECO:0000313" key="9">
    <source>
        <dbReference type="Proteomes" id="UP000711178"/>
    </source>
</evidence>
<evidence type="ECO:0000256" key="4">
    <source>
        <dbReference type="ARBA" id="ARBA00022692"/>
    </source>
</evidence>
<accession>A0ABS7FFU7</accession>
<proteinExistence type="inferred from homology"/>
<reference evidence="8 9" key="1">
    <citation type="submission" date="2021-05" db="EMBL/GenBank/DDBJ databases">
        <title>Draft Whole Genome Sequencing Of Biosensor Chromobacterium violaceum Strain CV026 Reveals A Regulatory RNA In Chromobacterium violaceum Phenotype Regulatory Network.</title>
        <authorList>
            <person name="Hong K.W."/>
            <person name="Chan K.G."/>
            <person name="Chang C.-Y."/>
        </authorList>
    </citation>
    <scope>NUCLEOTIDE SEQUENCE [LARGE SCALE GENOMIC DNA]</scope>
    <source>
        <strain evidence="8 9">ATCC 31532</strain>
    </source>
</reference>
<evidence type="ECO:0000256" key="2">
    <source>
        <dbReference type="ARBA" id="ARBA00007430"/>
    </source>
</evidence>
<feature type="transmembrane region" description="Helical" evidence="7">
    <location>
        <begin position="14"/>
        <end position="36"/>
    </location>
</feature>
<gene>
    <name evidence="8" type="ORF">KIF53_15020</name>
</gene>
<dbReference type="GeneID" id="89687604"/>
<evidence type="ECO:0000256" key="5">
    <source>
        <dbReference type="ARBA" id="ARBA00022989"/>
    </source>
</evidence>
<keyword evidence="6 7" id="KW-0472">Membrane</keyword>
<feature type="transmembrane region" description="Helical" evidence="7">
    <location>
        <begin position="48"/>
        <end position="73"/>
    </location>
</feature>
<dbReference type="PANTHER" id="PTHR30250:SF10">
    <property type="entry name" value="LIPOPOLYSACCHARIDE BIOSYNTHESIS PROTEIN WZXC"/>
    <property type="match status" value="1"/>
</dbReference>
<sequence>MILALKKTLGLDRAILYVLLNRGWTLLAGFVTLYLISATMSKAEQGYYYTFSSILALQIFFELGFSGIIAQFASHEMAKLHWRGGDIVGDSQSRQRLLSLFRLAIKWYGVISLLTVFLLNTAGFYFFSSSARQSGVDWHLPWMLLTLGATLNLFLSPLLALFEGSGLVANVSALRLMQSMVAYSSGWLLLLNDGKLYTAAAISIMTAAVGFYWLGKHYGAFLKSLLQNLPGKDDAGICWRREIWPMQWRIALSWLSGYFISQLFTPLAFRYQGTEAAGQLGMSLSIVTTMSTVASAWLTTKLPSFGMLIAGRQAAQLMALFRKSSLQSIAVLLAQHSLFFILLLAMRHYQFAFASRLLEPIDILWLLLAAQACHIVFLQAAYIRAHKIEPYLKHAILLALLISSSSYYLIQHYSIREMLALYAIICGTVGVGYSSYIYASFNKRKMAGQ</sequence>
<feature type="transmembrane region" description="Helical" evidence="7">
    <location>
        <begin position="139"/>
        <end position="161"/>
    </location>
</feature>
<evidence type="ECO:0000256" key="7">
    <source>
        <dbReference type="SAM" id="Phobius"/>
    </source>
</evidence>
<feature type="transmembrane region" description="Helical" evidence="7">
    <location>
        <begin position="196"/>
        <end position="214"/>
    </location>
</feature>
<evidence type="ECO:0008006" key="10">
    <source>
        <dbReference type="Google" id="ProtNLM"/>
    </source>
</evidence>
<dbReference type="Proteomes" id="UP000711178">
    <property type="component" value="Unassembled WGS sequence"/>
</dbReference>
<comment type="subcellular location">
    <subcellularLocation>
        <location evidence="1">Cell membrane</location>
        <topology evidence="1">Multi-pass membrane protein</topology>
    </subcellularLocation>
</comment>
<keyword evidence="3" id="KW-1003">Cell membrane</keyword>
<keyword evidence="5 7" id="KW-1133">Transmembrane helix</keyword>
<evidence type="ECO:0000256" key="6">
    <source>
        <dbReference type="ARBA" id="ARBA00023136"/>
    </source>
</evidence>
<dbReference type="InterPro" id="IPR050833">
    <property type="entry name" value="Poly_Biosynth_Transport"/>
</dbReference>
<evidence type="ECO:0000313" key="8">
    <source>
        <dbReference type="EMBL" id="MBW8288945.1"/>
    </source>
</evidence>
<comment type="caution">
    <text evidence="8">The sequence shown here is derived from an EMBL/GenBank/DDBJ whole genome shotgun (WGS) entry which is preliminary data.</text>
</comment>
<keyword evidence="4 7" id="KW-0812">Transmembrane</keyword>
<evidence type="ECO:0000256" key="1">
    <source>
        <dbReference type="ARBA" id="ARBA00004651"/>
    </source>
</evidence>
<feature type="transmembrane region" description="Helical" evidence="7">
    <location>
        <begin position="320"/>
        <end position="343"/>
    </location>
</feature>
<feature type="transmembrane region" description="Helical" evidence="7">
    <location>
        <begin position="103"/>
        <end position="127"/>
    </location>
</feature>
<feature type="transmembrane region" description="Helical" evidence="7">
    <location>
        <begin position="363"/>
        <end position="383"/>
    </location>
</feature>
<dbReference type="RefSeq" id="WP_052878081.1">
    <property type="nucleotide sequence ID" value="NZ_CP142381.1"/>
</dbReference>
<keyword evidence="9" id="KW-1185">Reference proteome</keyword>
<comment type="similarity">
    <text evidence="2">Belongs to the polysaccharide synthase family.</text>
</comment>
<feature type="transmembrane region" description="Helical" evidence="7">
    <location>
        <begin position="395"/>
        <end position="413"/>
    </location>
</feature>